<proteinExistence type="predicted"/>
<dbReference type="AlphaFoldDB" id="N1MTU3"/>
<evidence type="ECO:0000313" key="2">
    <source>
        <dbReference type="Proteomes" id="UP000013201"/>
    </source>
</evidence>
<reference evidence="1 2" key="1">
    <citation type="submission" date="2013-03" db="EMBL/GenBank/DDBJ databases">
        <authorList>
            <person name="Le V."/>
        </authorList>
    </citation>
    <scope>NUCLEOTIDE SEQUENCE [LARGE SCALE GENOMIC DNA]</scope>
    <source>
        <strain evidence="1 2">BiD32</strain>
    </source>
</reference>
<evidence type="ECO:0000313" key="1">
    <source>
        <dbReference type="EMBL" id="CCW18788.1"/>
    </source>
</evidence>
<keyword evidence="2" id="KW-1185">Reference proteome</keyword>
<name>N1MTU3_9SPHN</name>
<protein>
    <submittedName>
        <fullName evidence="1">Uncharacterized protein</fullName>
    </submittedName>
</protein>
<dbReference type="OrthoDB" id="7572989at2"/>
<sequence length="79" mass="8808">MSFLNDLLENGGNFIAERKEGSAILRPVSNRDADLESFQTVVRRVRENEGDGYAIFKDHVSSERGGNLVDLLILTVDNL</sequence>
<dbReference type="Proteomes" id="UP000013201">
    <property type="component" value="Unassembled WGS sequence"/>
</dbReference>
<organism evidence="1 2">
    <name type="scientific">Sphingobium indicum BiD32</name>
    <dbReference type="NCBI Taxonomy" id="1301087"/>
    <lineage>
        <taxon>Bacteria</taxon>
        <taxon>Pseudomonadati</taxon>
        <taxon>Pseudomonadota</taxon>
        <taxon>Alphaproteobacteria</taxon>
        <taxon>Sphingomonadales</taxon>
        <taxon>Sphingomonadaceae</taxon>
        <taxon>Sphingobium</taxon>
    </lineage>
</organism>
<comment type="caution">
    <text evidence="1">The sequence shown here is derived from an EMBL/GenBank/DDBJ whole genome shotgun (WGS) entry which is preliminary data.</text>
</comment>
<dbReference type="RefSeq" id="WP_006960016.1">
    <property type="nucleotide sequence ID" value="NZ_CAVK010000150.1"/>
</dbReference>
<gene>
    <name evidence="1" type="ORF">EBBID32_31430</name>
</gene>
<reference evidence="2" key="2">
    <citation type="submission" date="2013-04" db="EMBL/GenBank/DDBJ databases">
        <title>Bisphenol A degrading Sphingobium sp. strain BiD32.</title>
        <authorList>
            <person name="Nielsen J.L."/>
            <person name="Zhou N.A."/>
            <person name="Kjeldal H."/>
        </authorList>
    </citation>
    <scope>NUCLEOTIDE SEQUENCE [LARGE SCALE GENOMIC DNA]</scope>
    <source>
        <strain evidence="2">BiD32</strain>
    </source>
</reference>
<dbReference type="EMBL" id="CAVK010000150">
    <property type="protein sequence ID" value="CCW18788.1"/>
    <property type="molecule type" value="Genomic_DNA"/>
</dbReference>
<accession>N1MTU3</accession>